<reference evidence="1" key="2">
    <citation type="submission" date="2020-09" db="EMBL/GenBank/DDBJ databases">
        <authorList>
            <person name="Sun Q."/>
            <person name="Zhou Y."/>
        </authorList>
    </citation>
    <scope>NUCLEOTIDE SEQUENCE</scope>
    <source>
        <strain evidence="1">CGMCC 1.15448</strain>
    </source>
</reference>
<evidence type="ECO:0000313" key="2">
    <source>
        <dbReference type="Proteomes" id="UP000607559"/>
    </source>
</evidence>
<dbReference type="InterPro" id="IPR032710">
    <property type="entry name" value="NTF2-like_dom_sf"/>
</dbReference>
<dbReference type="Pfam" id="PF07366">
    <property type="entry name" value="SnoaL"/>
    <property type="match status" value="1"/>
</dbReference>
<accession>A0A8J2UIG8</accession>
<name>A0A8J2UIG8_9BACT</name>
<organism evidence="1 2">
    <name type="scientific">Puia dinghuensis</name>
    <dbReference type="NCBI Taxonomy" id="1792502"/>
    <lineage>
        <taxon>Bacteria</taxon>
        <taxon>Pseudomonadati</taxon>
        <taxon>Bacteroidota</taxon>
        <taxon>Chitinophagia</taxon>
        <taxon>Chitinophagales</taxon>
        <taxon>Chitinophagaceae</taxon>
        <taxon>Puia</taxon>
    </lineage>
</organism>
<comment type="caution">
    <text evidence="1">The sequence shown here is derived from an EMBL/GenBank/DDBJ whole genome shotgun (WGS) entry which is preliminary data.</text>
</comment>
<reference evidence="1" key="1">
    <citation type="journal article" date="2014" name="Int. J. Syst. Evol. Microbiol.">
        <title>Complete genome sequence of Corynebacterium casei LMG S-19264T (=DSM 44701T), isolated from a smear-ripened cheese.</title>
        <authorList>
            <consortium name="US DOE Joint Genome Institute (JGI-PGF)"/>
            <person name="Walter F."/>
            <person name="Albersmeier A."/>
            <person name="Kalinowski J."/>
            <person name="Ruckert C."/>
        </authorList>
    </citation>
    <scope>NUCLEOTIDE SEQUENCE</scope>
    <source>
        <strain evidence="1">CGMCC 1.15448</strain>
    </source>
</reference>
<dbReference type="SUPFAM" id="SSF54427">
    <property type="entry name" value="NTF2-like"/>
    <property type="match status" value="1"/>
</dbReference>
<dbReference type="RefSeq" id="WP_188937403.1">
    <property type="nucleotide sequence ID" value="NZ_BMJC01000006.1"/>
</dbReference>
<dbReference type="GO" id="GO:0030638">
    <property type="term" value="P:polyketide metabolic process"/>
    <property type="evidence" value="ECO:0007669"/>
    <property type="project" value="InterPro"/>
</dbReference>
<dbReference type="Proteomes" id="UP000607559">
    <property type="component" value="Unassembled WGS sequence"/>
</dbReference>
<proteinExistence type="predicted"/>
<dbReference type="Gene3D" id="3.10.450.50">
    <property type="match status" value="1"/>
</dbReference>
<keyword evidence="2" id="KW-1185">Reference proteome</keyword>
<dbReference type="EMBL" id="BMJC01000006">
    <property type="protein sequence ID" value="GGB22191.1"/>
    <property type="molecule type" value="Genomic_DNA"/>
</dbReference>
<evidence type="ECO:0008006" key="3">
    <source>
        <dbReference type="Google" id="ProtNLM"/>
    </source>
</evidence>
<gene>
    <name evidence="1" type="ORF">GCM10011511_52580</name>
</gene>
<dbReference type="AlphaFoldDB" id="A0A8J2UIG8"/>
<dbReference type="InterPro" id="IPR009959">
    <property type="entry name" value="Cyclase_SnoaL-like"/>
</dbReference>
<protein>
    <recommendedName>
        <fullName evidence="3">Ester cyclase</fullName>
    </recommendedName>
</protein>
<sequence>MKKHLTIVASAAIWCFAACTSKPEGGLSAAAQKNLDANDSVAKCFETKNFSKLGDYIATDAVDHSGEHGDIKGLDSMKAAFEKEMAGVDNMKSDLVKALADSDYVMAWYRFSGTWKKAEMGHKAGEPFDFKSLEVSRFKDGKAVEHWALMEPKDVMQMMSAMQPPAAPMADTTKKKKK</sequence>
<evidence type="ECO:0000313" key="1">
    <source>
        <dbReference type="EMBL" id="GGB22191.1"/>
    </source>
</evidence>